<feature type="domain" description="Glycosyltransferase 2-like" evidence="3">
    <location>
        <begin position="7"/>
        <end position="172"/>
    </location>
</feature>
<dbReference type="SUPFAM" id="SSF53448">
    <property type="entry name" value="Nucleotide-diphospho-sugar transferases"/>
    <property type="match status" value="1"/>
</dbReference>
<protein>
    <submittedName>
        <fullName evidence="4">Glycosyltransferase family 2 protein</fullName>
        <ecNumber evidence="4">2.4.-.-</ecNumber>
    </submittedName>
</protein>
<evidence type="ECO:0000313" key="4">
    <source>
        <dbReference type="EMBL" id="MEQ2456494.1"/>
    </source>
</evidence>
<keyword evidence="2 4" id="KW-0808">Transferase</keyword>
<evidence type="ECO:0000256" key="1">
    <source>
        <dbReference type="ARBA" id="ARBA00022676"/>
    </source>
</evidence>
<gene>
    <name evidence="4" type="ORF">WMO45_08170</name>
</gene>
<proteinExistence type="predicted"/>
<sequence>MEQPLVSIIVPIYNAAPYLERCLDSIAAQTWRKIEVWLVDDGSADTSPAICRARSQTDPRFHLLRQKNAGVSVARNRAMARAGGQFLQFVDADDYLPPDATEQLVRTARTTGADLVIGRFWRVAGVHKALQGHIRRDRVFTRQEFAGEMLKAPANFYYGVLWNKLYRRSIVQANGLRCDPQLSWCEDFLFNLEYIRCARLIASCSRPVYYYVKRSGSLVNTQATLARAVKMKRDTFPRYKGLYQSLDLYEQRKLRVYSYLLSMATDGGSIGLPQTPAFLKKTRRPRSARRRAR</sequence>
<organism evidence="4 5">
    <name type="scientific">Flavonifractor hominis</name>
    <dbReference type="NCBI Taxonomy" id="3133178"/>
    <lineage>
        <taxon>Bacteria</taxon>
        <taxon>Bacillati</taxon>
        <taxon>Bacillota</taxon>
        <taxon>Clostridia</taxon>
        <taxon>Eubacteriales</taxon>
        <taxon>Oscillospiraceae</taxon>
        <taxon>Flavonifractor</taxon>
    </lineage>
</organism>
<dbReference type="PANTHER" id="PTHR22916">
    <property type="entry name" value="GLYCOSYLTRANSFERASE"/>
    <property type="match status" value="1"/>
</dbReference>
<name>A0ABV1EPH8_9FIRM</name>
<dbReference type="Gene3D" id="3.90.550.10">
    <property type="entry name" value="Spore Coat Polysaccharide Biosynthesis Protein SpsA, Chain A"/>
    <property type="match status" value="1"/>
</dbReference>
<dbReference type="InterPro" id="IPR029044">
    <property type="entry name" value="Nucleotide-diphossugar_trans"/>
</dbReference>
<keyword evidence="5" id="KW-1185">Reference proteome</keyword>
<reference evidence="4 5" key="1">
    <citation type="submission" date="2024-03" db="EMBL/GenBank/DDBJ databases">
        <title>Human intestinal bacterial collection.</title>
        <authorList>
            <person name="Pauvert C."/>
            <person name="Hitch T.C.A."/>
            <person name="Clavel T."/>
        </authorList>
    </citation>
    <scope>NUCLEOTIDE SEQUENCE [LARGE SCALE GENOMIC DNA]</scope>
    <source>
        <strain evidence="4 5">CLA-AP-H34</strain>
    </source>
</reference>
<dbReference type="InterPro" id="IPR001173">
    <property type="entry name" value="Glyco_trans_2-like"/>
</dbReference>
<dbReference type="EC" id="2.4.-.-" evidence="4"/>
<evidence type="ECO:0000256" key="2">
    <source>
        <dbReference type="ARBA" id="ARBA00022679"/>
    </source>
</evidence>
<dbReference type="EMBL" id="JBBMFT010000004">
    <property type="protein sequence ID" value="MEQ2456494.1"/>
    <property type="molecule type" value="Genomic_DNA"/>
</dbReference>
<dbReference type="PANTHER" id="PTHR22916:SF51">
    <property type="entry name" value="GLYCOSYLTRANSFERASE EPSH-RELATED"/>
    <property type="match status" value="1"/>
</dbReference>
<evidence type="ECO:0000313" key="5">
    <source>
        <dbReference type="Proteomes" id="UP001440599"/>
    </source>
</evidence>
<dbReference type="CDD" id="cd00761">
    <property type="entry name" value="Glyco_tranf_GTA_type"/>
    <property type="match status" value="1"/>
</dbReference>
<dbReference type="GO" id="GO:0016757">
    <property type="term" value="F:glycosyltransferase activity"/>
    <property type="evidence" value="ECO:0007669"/>
    <property type="project" value="UniProtKB-KW"/>
</dbReference>
<dbReference type="Pfam" id="PF00535">
    <property type="entry name" value="Glycos_transf_2"/>
    <property type="match status" value="1"/>
</dbReference>
<keyword evidence="1 4" id="KW-0328">Glycosyltransferase</keyword>
<dbReference type="RefSeq" id="WP_349140148.1">
    <property type="nucleotide sequence ID" value="NZ_JBBMFT010000004.1"/>
</dbReference>
<evidence type="ECO:0000259" key="3">
    <source>
        <dbReference type="Pfam" id="PF00535"/>
    </source>
</evidence>
<accession>A0ABV1EPH8</accession>
<comment type="caution">
    <text evidence="4">The sequence shown here is derived from an EMBL/GenBank/DDBJ whole genome shotgun (WGS) entry which is preliminary data.</text>
</comment>
<dbReference type="Proteomes" id="UP001440599">
    <property type="component" value="Unassembled WGS sequence"/>
</dbReference>